<dbReference type="STRING" id="1229726.GRFL_1660"/>
<dbReference type="PANTHER" id="PTHR43800">
    <property type="entry name" value="PEPTIDYL-LYSINE N-ACETYLTRANSFERASE YJAB"/>
    <property type="match status" value="1"/>
</dbReference>
<keyword evidence="2" id="KW-1185">Reference proteome</keyword>
<organism evidence="1 2">
    <name type="scientific">Christiangramia flava JLT2011</name>
    <dbReference type="NCBI Taxonomy" id="1229726"/>
    <lineage>
        <taxon>Bacteria</taxon>
        <taxon>Pseudomonadati</taxon>
        <taxon>Bacteroidota</taxon>
        <taxon>Flavobacteriia</taxon>
        <taxon>Flavobacteriales</taxon>
        <taxon>Flavobacteriaceae</taxon>
        <taxon>Christiangramia</taxon>
    </lineage>
</organism>
<dbReference type="SUPFAM" id="SSF55729">
    <property type="entry name" value="Acyl-CoA N-acyltransferases (Nat)"/>
    <property type="match status" value="1"/>
</dbReference>
<evidence type="ECO:0000313" key="2">
    <source>
        <dbReference type="Proteomes" id="UP000186230"/>
    </source>
</evidence>
<accession>A0A1L7I587</accession>
<dbReference type="Gene3D" id="3.40.630.30">
    <property type="match status" value="1"/>
</dbReference>
<dbReference type="InterPro" id="IPR000182">
    <property type="entry name" value="GNAT_dom"/>
</dbReference>
<name>A0A1L7I587_9FLAO</name>
<dbReference type="RefSeq" id="WP_083646031.1">
    <property type="nucleotide sequence ID" value="NZ_AMRU01000001.1"/>
</dbReference>
<gene>
    <name evidence="1" type="ORF">GRFL_1660</name>
</gene>
<dbReference type="Proteomes" id="UP000186230">
    <property type="component" value="Chromosome"/>
</dbReference>
<evidence type="ECO:0000313" key="1">
    <source>
        <dbReference type="EMBL" id="APU68384.1"/>
    </source>
</evidence>
<proteinExistence type="predicted"/>
<dbReference type="Pfam" id="PF13673">
    <property type="entry name" value="Acetyltransf_10"/>
    <property type="match status" value="1"/>
</dbReference>
<dbReference type="PANTHER" id="PTHR43800:SF1">
    <property type="entry name" value="PEPTIDYL-LYSINE N-ACETYLTRANSFERASE YJAB"/>
    <property type="match status" value="1"/>
</dbReference>
<dbReference type="CDD" id="cd04301">
    <property type="entry name" value="NAT_SF"/>
    <property type="match status" value="1"/>
</dbReference>
<dbReference type="AlphaFoldDB" id="A0A1L7I587"/>
<dbReference type="EMBL" id="CP016359">
    <property type="protein sequence ID" value="APU68384.1"/>
    <property type="molecule type" value="Genomic_DNA"/>
</dbReference>
<dbReference type="OrthoDB" id="9797456at2"/>
<dbReference type="PROSITE" id="PS51186">
    <property type="entry name" value="GNAT"/>
    <property type="match status" value="1"/>
</dbReference>
<reference evidence="1 2" key="1">
    <citation type="submission" date="2016-07" db="EMBL/GenBank/DDBJ databases">
        <title>Multi-omics approach to identify versatile polysaccharide utilization systems of a marine flavobacterium Gramella flava.</title>
        <authorList>
            <person name="Tang K."/>
        </authorList>
    </citation>
    <scope>NUCLEOTIDE SEQUENCE [LARGE SCALE GENOMIC DNA]</scope>
    <source>
        <strain evidence="1 2">JLT2011</strain>
    </source>
</reference>
<dbReference type="KEGG" id="gfl:GRFL_1660"/>
<protein>
    <submittedName>
        <fullName evidence="1">Acetyltransferase, GNAT family</fullName>
    </submittedName>
</protein>
<keyword evidence="1" id="KW-0808">Transferase</keyword>
<dbReference type="GO" id="GO:0016747">
    <property type="term" value="F:acyltransferase activity, transferring groups other than amino-acyl groups"/>
    <property type="evidence" value="ECO:0007669"/>
    <property type="project" value="InterPro"/>
</dbReference>
<dbReference type="InterPro" id="IPR016181">
    <property type="entry name" value="Acyl_CoA_acyltransferase"/>
</dbReference>
<sequence length="151" mass="17412">MIKKLTHQNRTTSEDIRAVFQISYAVEAELLQATDFPPLKRPLEAFTNSDNQFFGYYMKDELAAVMEIDKKTASVHIQSLVVQPKYFRKGIGRKLVAHAFEQYQTPLFTVETGLANEPATQLYLQMGFSKVLEYDTEYGIRKVRFEKVCSD</sequence>